<dbReference type="Gene3D" id="3.40.50.1110">
    <property type="entry name" value="SGNH hydrolase"/>
    <property type="match status" value="1"/>
</dbReference>
<name>A0AAV2HG26_LYMST</name>
<keyword evidence="1" id="KW-0378">Hydrolase</keyword>
<dbReference type="SUPFAM" id="SSF52266">
    <property type="entry name" value="SGNH hydrolase"/>
    <property type="match status" value="1"/>
</dbReference>
<dbReference type="Proteomes" id="UP001497497">
    <property type="component" value="Unassembled WGS sequence"/>
</dbReference>
<comment type="caution">
    <text evidence="3">The sequence shown here is derived from an EMBL/GenBank/DDBJ whole genome shotgun (WGS) entry which is preliminary data.</text>
</comment>
<keyword evidence="4" id="KW-1185">Reference proteome</keyword>
<sequence length="564" mass="62520">MLMGTKKTMKCTSAIWFAVVVMSLQFVSLSAKMSEIYRMSFGTVNDKPNGGSTGQDLRFSFAKHFQSHMVLQQAPKQANLNGFASVSDIGKTVVIDVALGSNVYYYTDVIQPGPMSQYGVWKVQLDPFKTNESATIRADCGGNESLVLEDVLFGDIWLCSGQSNMQFMVQQMFGGQTEIANAYKYPNIRFMNVLRQSSTVPLFDLIGVEQAWTSPVNTSIASFSAVCWLFGKALYASLGYPIGLVGTNYGGTPIEAWSSPKALKQCGVNATDKRIYDETVNKIYIGGPGDNSQLWNSMVYPMLSMTIYGVIWYQGESDSVEPVFMNRYNCTFPVMIDDWRFSFNLASYGQTDILFPFGFVQLSTSSPNEPHDGYVDIRWHQTADYGVVPNKRMRQVFMAVAMDLPDFDAPSGPVHTRHKLEVGYRLSLSGRAVAYNQKLLYQGPFPFKALVVNETTLIVDYGDMWTLDVRSTEGFEVLCTAALPSKTTWWLPTSIMGFSSTTVSLSISVCGHGQQVRGLRYSWKTTPCALLTCGVYSKVNALPAPPFIALADNTMDSPVFNIGY</sequence>
<dbReference type="EMBL" id="CAXITT010000125">
    <property type="protein sequence ID" value="CAL1532820.1"/>
    <property type="molecule type" value="Genomic_DNA"/>
</dbReference>
<gene>
    <name evidence="3" type="ORF">GSLYS_00006838001</name>
</gene>
<dbReference type="InterPro" id="IPR039329">
    <property type="entry name" value="SIAE"/>
</dbReference>
<dbReference type="InterPro" id="IPR036514">
    <property type="entry name" value="SGNH_hydro_sf"/>
</dbReference>
<accession>A0AAV2HG26</accession>
<dbReference type="GO" id="GO:0001681">
    <property type="term" value="F:sialate O-acetylesterase activity"/>
    <property type="evidence" value="ECO:0007669"/>
    <property type="project" value="InterPro"/>
</dbReference>
<dbReference type="GO" id="GO:0005975">
    <property type="term" value="P:carbohydrate metabolic process"/>
    <property type="evidence" value="ECO:0007669"/>
    <property type="project" value="TreeGrafter"/>
</dbReference>
<dbReference type="Pfam" id="PF03629">
    <property type="entry name" value="SASA"/>
    <property type="match status" value="1"/>
</dbReference>
<evidence type="ECO:0000313" key="4">
    <source>
        <dbReference type="Proteomes" id="UP001497497"/>
    </source>
</evidence>
<dbReference type="InterPro" id="IPR005181">
    <property type="entry name" value="SASA"/>
</dbReference>
<dbReference type="PANTHER" id="PTHR22901:SF0">
    <property type="entry name" value="SIALATE O-ACETYLESTERASE"/>
    <property type="match status" value="1"/>
</dbReference>
<reference evidence="3 4" key="1">
    <citation type="submission" date="2024-04" db="EMBL/GenBank/DDBJ databases">
        <authorList>
            <consortium name="Genoscope - CEA"/>
            <person name="William W."/>
        </authorList>
    </citation>
    <scope>NUCLEOTIDE SEQUENCE [LARGE SCALE GENOMIC DNA]</scope>
</reference>
<evidence type="ECO:0000313" key="3">
    <source>
        <dbReference type="EMBL" id="CAL1532820.1"/>
    </source>
</evidence>
<proteinExistence type="predicted"/>
<dbReference type="PANTHER" id="PTHR22901">
    <property type="entry name" value="SIALATE O-ACETYLESTERASE"/>
    <property type="match status" value="1"/>
</dbReference>
<feature type="domain" description="Sialate O-acetylesterase" evidence="2">
    <location>
        <begin position="155"/>
        <end position="346"/>
    </location>
</feature>
<organism evidence="3 4">
    <name type="scientific">Lymnaea stagnalis</name>
    <name type="common">Great pond snail</name>
    <name type="synonym">Helix stagnalis</name>
    <dbReference type="NCBI Taxonomy" id="6523"/>
    <lineage>
        <taxon>Eukaryota</taxon>
        <taxon>Metazoa</taxon>
        <taxon>Spiralia</taxon>
        <taxon>Lophotrochozoa</taxon>
        <taxon>Mollusca</taxon>
        <taxon>Gastropoda</taxon>
        <taxon>Heterobranchia</taxon>
        <taxon>Euthyneura</taxon>
        <taxon>Panpulmonata</taxon>
        <taxon>Hygrophila</taxon>
        <taxon>Lymnaeoidea</taxon>
        <taxon>Lymnaeidae</taxon>
        <taxon>Lymnaea</taxon>
    </lineage>
</organism>
<protein>
    <recommendedName>
        <fullName evidence="2">Sialate O-acetylesterase domain-containing protein</fullName>
    </recommendedName>
</protein>
<dbReference type="AlphaFoldDB" id="A0AAV2HG26"/>
<evidence type="ECO:0000256" key="1">
    <source>
        <dbReference type="ARBA" id="ARBA00022801"/>
    </source>
</evidence>
<evidence type="ECO:0000259" key="2">
    <source>
        <dbReference type="Pfam" id="PF03629"/>
    </source>
</evidence>